<dbReference type="Proteomes" id="UP000774617">
    <property type="component" value="Unassembled WGS sequence"/>
</dbReference>
<name>A0ABQ8G8V4_9PEZI</name>
<evidence type="ECO:0000313" key="1">
    <source>
        <dbReference type="EMBL" id="KAH7048433.1"/>
    </source>
</evidence>
<evidence type="ECO:0000313" key="2">
    <source>
        <dbReference type="Proteomes" id="UP000774617"/>
    </source>
</evidence>
<keyword evidence="2" id="KW-1185">Reference proteome</keyword>
<dbReference type="EMBL" id="JAGTJR010000015">
    <property type="protein sequence ID" value="KAH7048433.1"/>
    <property type="molecule type" value="Genomic_DNA"/>
</dbReference>
<sequence>MCILECKRLRCGERPARRAIVLRAPGMIRDHGGAEALASRSILDIYTFIPVLEEWQQLYWDAYDLERLIYFTERDLEKKAKAGIPSDDWLAYFDAVGAARAGSVKCVYPTRALDPGKPPLERHRHWLALSGYGASLWNPAIAEMYDGVPVRAERQKQYRQAYDAALEELARRKALGAGGESEGVMELKGKYREKEAKNACEGHPSQ</sequence>
<gene>
    <name evidence="1" type="ORF">B0J12DRAFT_755401</name>
</gene>
<organism evidence="1 2">
    <name type="scientific">Macrophomina phaseolina</name>
    <dbReference type="NCBI Taxonomy" id="35725"/>
    <lineage>
        <taxon>Eukaryota</taxon>
        <taxon>Fungi</taxon>
        <taxon>Dikarya</taxon>
        <taxon>Ascomycota</taxon>
        <taxon>Pezizomycotina</taxon>
        <taxon>Dothideomycetes</taxon>
        <taxon>Dothideomycetes incertae sedis</taxon>
        <taxon>Botryosphaeriales</taxon>
        <taxon>Botryosphaeriaceae</taxon>
        <taxon>Macrophomina</taxon>
    </lineage>
</organism>
<protein>
    <submittedName>
        <fullName evidence="1">Uncharacterized protein</fullName>
    </submittedName>
</protein>
<accession>A0ABQ8G8V4</accession>
<reference evidence="1 2" key="1">
    <citation type="journal article" date="2021" name="Nat. Commun.">
        <title>Genetic determinants of endophytism in the Arabidopsis root mycobiome.</title>
        <authorList>
            <person name="Mesny F."/>
            <person name="Miyauchi S."/>
            <person name="Thiergart T."/>
            <person name="Pickel B."/>
            <person name="Atanasova L."/>
            <person name="Karlsson M."/>
            <person name="Huettel B."/>
            <person name="Barry K.W."/>
            <person name="Haridas S."/>
            <person name="Chen C."/>
            <person name="Bauer D."/>
            <person name="Andreopoulos W."/>
            <person name="Pangilinan J."/>
            <person name="LaButti K."/>
            <person name="Riley R."/>
            <person name="Lipzen A."/>
            <person name="Clum A."/>
            <person name="Drula E."/>
            <person name="Henrissat B."/>
            <person name="Kohler A."/>
            <person name="Grigoriev I.V."/>
            <person name="Martin F.M."/>
            <person name="Hacquard S."/>
        </authorList>
    </citation>
    <scope>NUCLEOTIDE SEQUENCE [LARGE SCALE GENOMIC DNA]</scope>
    <source>
        <strain evidence="1 2">MPI-SDFR-AT-0080</strain>
    </source>
</reference>
<comment type="caution">
    <text evidence="1">The sequence shown here is derived from an EMBL/GenBank/DDBJ whole genome shotgun (WGS) entry which is preliminary data.</text>
</comment>
<proteinExistence type="predicted"/>